<dbReference type="AlphaFoldDB" id="F9XQN4"/>
<dbReference type="GeneID" id="13400593"/>
<feature type="region of interest" description="Disordered" evidence="1">
    <location>
        <begin position="168"/>
        <end position="204"/>
    </location>
</feature>
<reference evidence="2 3" key="1">
    <citation type="journal article" date="2011" name="PLoS Genet.">
        <title>Finished genome of the fungal wheat pathogen Mycosphaerella graminicola reveals dispensome structure, chromosome plasticity, and stealth pathogenesis.</title>
        <authorList>
            <person name="Goodwin S.B."/>
            <person name="Ben M'barek S."/>
            <person name="Dhillon B."/>
            <person name="Wittenberg A.H.J."/>
            <person name="Crane C.F."/>
            <person name="Hane J.K."/>
            <person name="Foster A.J."/>
            <person name="Van der Lee T.A.J."/>
            <person name="Grimwood J."/>
            <person name="Aerts A."/>
            <person name="Antoniw J."/>
            <person name="Bailey A."/>
            <person name="Bluhm B."/>
            <person name="Bowler J."/>
            <person name="Bristow J."/>
            <person name="van der Burgt A."/>
            <person name="Canto-Canche B."/>
            <person name="Churchill A.C.L."/>
            <person name="Conde-Ferraez L."/>
            <person name="Cools H.J."/>
            <person name="Coutinho P.M."/>
            <person name="Csukai M."/>
            <person name="Dehal P."/>
            <person name="De Wit P."/>
            <person name="Donzelli B."/>
            <person name="van de Geest H.C."/>
            <person name="van Ham R.C.H.J."/>
            <person name="Hammond-Kosack K.E."/>
            <person name="Henrissat B."/>
            <person name="Kilian A."/>
            <person name="Kobayashi A.K."/>
            <person name="Koopmann E."/>
            <person name="Kourmpetis Y."/>
            <person name="Kuzniar A."/>
            <person name="Lindquist E."/>
            <person name="Lombard V."/>
            <person name="Maliepaard C."/>
            <person name="Martins N."/>
            <person name="Mehrabi R."/>
            <person name="Nap J.P.H."/>
            <person name="Ponomarenko A."/>
            <person name="Rudd J.J."/>
            <person name="Salamov A."/>
            <person name="Schmutz J."/>
            <person name="Schouten H.J."/>
            <person name="Shapiro H."/>
            <person name="Stergiopoulos I."/>
            <person name="Torriani S.F.F."/>
            <person name="Tu H."/>
            <person name="de Vries R.P."/>
            <person name="Waalwijk C."/>
            <person name="Ware S.B."/>
            <person name="Wiebenga A."/>
            <person name="Zwiers L.-H."/>
            <person name="Oliver R.P."/>
            <person name="Grigoriev I.V."/>
            <person name="Kema G.H.J."/>
        </authorList>
    </citation>
    <scope>NUCLEOTIDE SEQUENCE [LARGE SCALE GENOMIC DNA]</scope>
    <source>
        <strain evidence="3">CBS 115943 / IPO323</strain>
    </source>
</reference>
<protein>
    <submittedName>
        <fullName evidence="2">Uncharacterized protein</fullName>
    </submittedName>
</protein>
<dbReference type="Proteomes" id="UP000008062">
    <property type="component" value="Chromosome 14"/>
</dbReference>
<feature type="compositionally biased region" description="Basic residues" evidence="1">
    <location>
        <begin position="402"/>
        <end position="411"/>
    </location>
</feature>
<feature type="region of interest" description="Disordered" evidence="1">
    <location>
        <begin position="1"/>
        <end position="55"/>
    </location>
</feature>
<dbReference type="OrthoDB" id="10589896at2759"/>
<sequence>MNTSNTQTETVDPAGQGSNTKPLGTPDQSQAQTLGSDTLPPPKQDLGEAEREELRSSVEVLADLDKDDAGNHKPHFERDVFEDANFKNGDDLLDRYRTELVDLLKSDAEQRTKAYDVLNRAIHLNGACVYIPVRNQVVQWARDGYQGDCPIQYFNADGSIRDRMTAEDPAFIKRSQDDRRAEKQNRRGSDISMGEADSGISESDFPTDMAYIRERWNRATEPLQKMLDKPSTAGVRGGDLWKLLESLNKEISEKQAEEKKTLDLSIPFLTIMETMKMAVEHLVPFIMKGRAECEQEWGTYKEDGWEMHRLQCEQKQQPAEWFESVKQAITQKCEILLNAGDKDPSNMPELWPTVFKEYSQQNSEQTRDSASNQEPVESEGTKSEHQGSDKNEGSDTPSNSTKRTRVHRVKLKPNHVNYNGSEREIGAVRDCGRTVRGVRVPLWQVLVQVSEDDAPFRIWHIVPSYKLAPGVVERYRNRGHGRVLGEMQGKPGDIDATSIDNFNWGGLAFMPRETEYRAPIQYVLGSIGKEEDFDKDCKFWTRSLLGKVFRQKFVDDEIAKFVKMSSCQPPPQPWGRQAISGNGFSGTRYGNSGEDLTGASDVELDENDGVYENEDEDDFIAPDSDSARSDRAKSFKARPKQSEPKRSEPKRSEPKRSEPKRSEPKRSEPGIADVLAAIAQMTERTASYYATLSTYFLTVTEALALLSTSESADTTLPARCFL</sequence>
<dbReference type="RefSeq" id="XP_003847481.1">
    <property type="nucleotide sequence ID" value="XM_003847433.1"/>
</dbReference>
<feature type="compositionally biased region" description="Basic and acidic residues" evidence="1">
    <location>
        <begin position="168"/>
        <end position="189"/>
    </location>
</feature>
<feature type="region of interest" description="Disordered" evidence="1">
    <location>
        <begin position="358"/>
        <end position="411"/>
    </location>
</feature>
<feature type="compositionally biased region" description="Acidic residues" evidence="1">
    <location>
        <begin position="602"/>
        <end position="620"/>
    </location>
</feature>
<feature type="compositionally biased region" description="Basic and acidic residues" evidence="1">
    <location>
        <begin position="379"/>
        <end position="393"/>
    </location>
</feature>
<evidence type="ECO:0000256" key="1">
    <source>
        <dbReference type="SAM" id="MobiDB-lite"/>
    </source>
</evidence>
<evidence type="ECO:0000313" key="3">
    <source>
        <dbReference type="Proteomes" id="UP000008062"/>
    </source>
</evidence>
<organism evidence="2 3">
    <name type="scientific">Zymoseptoria tritici (strain CBS 115943 / IPO323)</name>
    <name type="common">Speckled leaf blotch fungus</name>
    <name type="synonym">Septoria tritici</name>
    <dbReference type="NCBI Taxonomy" id="336722"/>
    <lineage>
        <taxon>Eukaryota</taxon>
        <taxon>Fungi</taxon>
        <taxon>Dikarya</taxon>
        <taxon>Ascomycota</taxon>
        <taxon>Pezizomycotina</taxon>
        <taxon>Dothideomycetes</taxon>
        <taxon>Dothideomycetidae</taxon>
        <taxon>Mycosphaerellales</taxon>
        <taxon>Mycosphaerellaceae</taxon>
        <taxon>Zymoseptoria</taxon>
    </lineage>
</organism>
<dbReference type="InParanoid" id="F9XQN4"/>
<dbReference type="HOGENOM" id="CLU_383199_0_0_1"/>
<keyword evidence="3" id="KW-1185">Reference proteome</keyword>
<feature type="region of interest" description="Disordered" evidence="1">
    <location>
        <begin position="565"/>
        <end position="669"/>
    </location>
</feature>
<feature type="compositionally biased region" description="Polar residues" evidence="1">
    <location>
        <begin position="1"/>
        <end position="36"/>
    </location>
</feature>
<gene>
    <name evidence="2" type="ORF">MYCGRDRAFT_97571</name>
</gene>
<name>F9XQN4_ZYMTI</name>
<dbReference type="KEGG" id="ztr:MYCGRDRAFT_97571"/>
<feature type="compositionally biased region" description="Polar residues" evidence="1">
    <location>
        <begin position="358"/>
        <end position="375"/>
    </location>
</feature>
<dbReference type="EMBL" id="CM001209">
    <property type="protein sequence ID" value="EGP82457.1"/>
    <property type="molecule type" value="Genomic_DNA"/>
</dbReference>
<accession>F9XQN4</accession>
<feature type="compositionally biased region" description="Basic and acidic residues" evidence="1">
    <location>
        <begin position="45"/>
        <end position="55"/>
    </location>
</feature>
<proteinExistence type="predicted"/>
<evidence type="ECO:0000313" key="2">
    <source>
        <dbReference type="EMBL" id="EGP82457.1"/>
    </source>
</evidence>
<feature type="compositionally biased region" description="Basic and acidic residues" evidence="1">
    <location>
        <begin position="640"/>
        <end position="668"/>
    </location>
</feature>